<keyword evidence="4" id="KW-0328">Glycosyltransferase</keyword>
<dbReference type="Gene3D" id="3.40.50.2000">
    <property type="entry name" value="Glycogen Phosphorylase B"/>
    <property type="match status" value="2"/>
</dbReference>
<feature type="domain" description="Glycosyl transferase family 1" evidence="2">
    <location>
        <begin position="192"/>
        <end position="348"/>
    </location>
</feature>
<comment type="caution">
    <text evidence="4">The sequence shown here is derived from an EMBL/GenBank/DDBJ whole genome shotgun (WGS) entry which is preliminary data.</text>
</comment>
<organism evidence="4 5">
    <name type="scientific">Arcticibacter svalbardensis MN12-7</name>
    <dbReference type="NCBI Taxonomy" id="1150600"/>
    <lineage>
        <taxon>Bacteria</taxon>
        <taxon>Pseudomonadati</taxon>
        <taxon>Bacteroidota</taxon>
        <taxon>Sphingobacteriia</taxon>
        <taxon>Sphingobacteriales</taxon>
        <taxon>Sphingobacteriaceae</taxon>
        <taxon>Arcticibacter</taxon>
    </lineage>
</organism>
<keyword evidence="5" id="KW-1185">Reference proteome</keyword>
<gene>
    <name evidence="4" type="ORF">ADIARSV_3856</name>
</gene>
<dbReference type="Pfam" id="PF13439">
    <property type="entry name" value="Glyco_transf_4"/>
    <property type="match status" value="1"/>
</dbReference>
<reference evidence="4 5" key="1">
    <citation type="journal article" date="2013" name="Genome Announc.">
        <title>Draft Genome Sequence of Arcticibacter svalbardensis Strain MN12-7T, a Member of the Family Sphingobacteriaceae Isolated from an Arctic Soil Sample.</title>
        <authorList>
            <person name="Shivaji S."/>
            <person name="Ara S."/>
            <person name="Prasad S."/>
            <person name="Manasa B.P."/>
            <person name="Begum Z."/>
            <person name="Singh A."/>
            <person name="Kumar Pinnaka A."/>
        </authorList>
    </citation>
    <scope>NUCLEOTIDE SEQUENCE [LARGE SCALE GENOMIC DNA]</scope>
    <source>
        <strain evidence="4 5">MN12-7</strain>
    </source>
</reference>
<dbReference type="OrthoDB" id="9801609at2"/>
<keyword evidence="1 4" id="KW-0808">Transferase</keyword>
<sequence>MRIGFDGKRAANNLTGLGNYSRSLIVQLAKLFPDNQYFVYAPKQKKSKQIDTFLNTDGIELKLPNKNSLSLIWRSFGIKSQLKKDNIVLYHGLSNEIPFGIQSTGIKSIVSIHDLIFLRYPNYYKAIDRFIYNFKTRYAAKNCDCIVAISQKTKQDLIEFYNIKEEKIKVIYQSCDEAFKQNQSQEFKDSIKAKYTLPDKYVLNVGTIEPRKNLLLLINALKDIDPTCKLVVVGRNQPYADQVRAQIKSLNLSDRVIFLKDLPFIDLPAIYQMASVFVYPSFYEGFGIPVIEALYSGIPVVAAKGSCLEEAGGPESVYIDPNDSSALAKALNGILSDSILQNKMKIAGLKYVQKFDSDLLAQQMIACYYAQLNKK</sequence>
<evidence type="ECO:0000313" key="4">
    <source>
        <dbReference type="EMBL" id="EOR92958.1"/>
    </source>
</evidence>
<dbReference type="GO" id="GO:0009103">
    <property type="term" value="P:lipopolysaccharide biosynthetic process"/>
    <property type="evidence" value="ECO:0007669"/>
    <property type="project" value="TreeGrafter"/>
</dbReference>
<dbReference type="InterPro" id="IPR028098">
    <property type="entry name" value="Glyco_trans_4-like_N"/>
</dbReference>
<proteinExistence type="predicted"/>
<dbReference type="PANTHER" id="PTHR46401:SF2">
    <property type="entry name" value="GLYCOSYLTRANSFERASE WBBK-RELATED"/>
    <property type="match status" value="1"/>
</dbReference>
<dbReference type="Proteomes" id="UP000014174">
    <property type="component" value="Unassembled WGS sequence"/>
</dbReference>
<evidence type="ECO:0000259" key="3">
    <source>
        <dbReference type="Pfam" id="PF13439"/>
    </source>
</evidence>
<protein>
    <submittedName>
        <fullName evidence="4">Mannosyltransferase</fullName>
    </submittedName>
</protein>
<dbReference type="GO" id="GO:0016757">
    <property type="term" value="F:glycosyltransferase activity"/>
    <property type="evidence" value="ECO:0007669"/>
    <property type="project" value="UniProtKB-KW"/>
</dbReference>
<name>R9GMK2_9SPHI</name>
<evidence type="ECO:0000313" key="5">
    <source>
        <dbReference type="Proteomes" id="UP000014174"/>
    </source>
</evidence>
<dbReference type="SUPFAM" id="SSF53756">
    <property type="entry name" value="UDP-Glycosyltransferase/glycogen phosphorylase"/>
    <property type="match status" value="1"/>
</dbReference>
<dbReference type="InterPro" id="IPR001296">
    <property type="entry name" value="Glyco_trans_1"/>
</dbReference>
<dbReference type="EMBL" id="AQPN01000139">
    <property type="protein sequence ID" value="EOR92958.1"/>
    <property type="molecule type" value="Genomic_DNA"/>
</dbReference>
<feature type="domain" description="Glycosyltransferase subfamily 4-like N-terminal" evidence="3">
    <location>
        <begin position="16"/>
        <end position="176"/>
    </location>
</feature>
<evidence type="ECO:0000259" key="2">
    <source>
        <dbReference type="Pfam" id="PF00534"/>
    </source>
</evidence>
<dbReference type="PATRIC" id="fig|1150600.3.peg.3823"/>
<evidence type="ECO:0000256" key="1">
    <source>
        <dbReference type="ARBA" id="ARBA00022679"/>
    </source>
</evidence>
<dbReference type="Pfam" id="PF00534">
    <property type="entry name" value="Glycos_transf_1"/>
    <property type="match status" value="1"/>
</dbReference>
<dbReference type="PANTHER" id="PTHR46401">
    <property type="entry name" value="GLYCOSYLTRANSFERASE WBBK-RELATED"/>
    <property type="match status" value="1"/>
</dbReference>
<dbReference type="AlphaFoldDB" id="R9GMK2"/>
<dbReference type="RefSeq" id="WP_016197081.1">
    <property type="nucleotide sequence ID" value="NZ_AQPN01000139.1"/>
</dbReference>
<dbReference type="CDD" id="cd03809">
    <property type="entry name" value="GT4_MtfB-like"/>
    <property type="match status" value="1"/>
</dbReference>
<accession>R9GMK2</accession>
<dbReference type="STRING" id="1150600.ADIARSV_3856"/>
<dbReference type="eggNOG" id="COG0438">
    <property type="taxonomic scope" value="Bacteria"/>
</dbReference>